<proteinExistence type="predicted"/>
<evidence type="ECO:0000256" key="1">
    <source>
        <dbReference type="SAM" id="Phobius"/>
    </source>
</evidence>
<protein>
    <submittedName>
        <fullName evidence="2">Uncharacterized protein</fullName>
    </submittedName>
</protein>
<gene>
    <name evidence="2" type="ORF">VTH8203_03677</name>
</gene>
<name>A0A240EPK2_9VIBR</name>
<dbReference type="Proteomes" id="UP000219336">
    <property type="component" value="Unassembled WGS sequence"/>
</dbReference>
<dbReference type="AlphaFoldDB" id="A0A240EPK2"/>
<keyword evidence="1" id="KW-0472">Membrane</keyword>
<sequence>MGKLGEGYDDLNFDVNENDVEFLGWNDKEWLIELVVFLLILVSATAIIAYRVCFDG</sequence>
<keyword evidence="3" id="KW-1185">Reference proteome</keyword>
<reference evidence="3" key="1">
    <citation type="submission" date="2016-06" db="EMBL/GenBank/DDBJ databases">
        <authorList>
            <person name="Rodrigo-Torres L."/>
            <person name="Arahal R.D."/>
            <person name="Lucena T."/>
        </authorList>
    </citation>
    <scope>NUCLEOTIDE SEQUENCE [LARGE SCALE GENOMIC DNA]</scope>
    <source>
        <strain evidence="3">CECT8203</strain>
    </source>
</reference>
<dbReference type="RefSeq" id="WP_096994970.1">
    <property type="nucleotide sequence ID" value="NZ_JBHSII010000011.1"/>
</dbReference>
<organism evidence="2 3">
    <name type="scientific">Vibrio thalassae</name>
    <dbReference type="NCBI Taxonomy" id="1243014"/>
    <lineage>
        <taxon>Bacteria</taxon>
        <taxon>Pseudomonadati</taxon>
        <taxon>Pseudomonadota</taxon>
        <taxon>Gammaproteobacteria</taxon>
        <taxon>Vibrionales</taxon>
        <taxon>Vibrionaceae</taxon>
        <taxon>Vibrio</taxon>
    </lineage>
</organism>
<dbReference type="EMBL" id="OANU01000092">
    <property type="protein sequence ID" value="SNX50029.1"/>
    <property type="molecule type" value="Genomic_DNA"/>
</dbReference>
<evidence type="ECO:0000313" key="2">
    <source>
        <dbReference type="EMBL" id="SNX50029.1"/>
    </source>
</evidence>
<accession>A0A240EPK2</accession>
<keyword evidence="1" id="KW-0812">Transmembrane</keyword>
<evidence type="ECO:0000313" key="3">
    <source>
        <dbReference type="Proteomes" id="UP000219336"/>
    </source>
</evidence>
<keyword evidence="1" id="KW-1133">Transmembrane helix</keyword>
<feature type="transmembrane region" description="Helical" evidence="1">
    <location>
        <begin position="30"/>
        <end position="50"/>
    </location>
</feature>